<dbReference type="Pfam" id="PF16036">
    <property type="entry name" value="Chalcone_3"/>
    <property type="match status" value="1"/>
</dbReference>
<protein>
    <submittedName>
        <fullName evidence="3">Chalcone isomerase-like protein</fullName>
    </submittedName>
</protein>
<dbReference type="InterPro" id="IPR016087">
    <property type="entry name" value="Chalcone_isomerase"/>
</dbReference>
<sequence length="170" mass="18744">MRVDLRAVLALVLTLGAPAISHANGTGLGAPVPLGQATLRFLGFEVYTATLHTEGADQFDWDRPLSLRLDYARGFSAEDLLQGTRKELQRIEGTRSDQPQMLKKLATCFRAVGDGDHYVAVSTKPDTVEMRLNGARTCRVSHPDLRKRFLGIWLSPNSRSARLSAQLRGE</sequence>
<reference evidence="3 4" key="1">
    <citation type="submission" date="2018-03" db="EMBL/GenBank/DDBJ databases">
        <title>Genomic Encyclopedia of Archaeal and Bacterial Type Strains, Phase II (KMG-II): from individual species to whole genera.</title>
        <authorList>
            <person name="Goeker M."/>
        </authorList>
    </citation>
    <scope>NUCLEOTIDE SEQUENCE [LARGE SCALE GENOMIC DNA]</scope>
    <source>
        <strain evidence="3 4">DSM 25328</strain>
    </source>
</reference>
<evidence type="ECO:0000313" key="3">
    <source>
        <dbReference type="EMBL" id="PRZ47576.1"/>
    </source>
</evidence>
<accession>A0A2T1AG84</accession>
<proteinExistence type="predicted"/>
<keyword evidence="1" id="KW-0732">Signal</keyword>
<gene>
    <name evidence="3" type="ORF">CLV89_106109</name>
</gene>
<dbReference type="OrthoDB" id="8527419at2"/>
<evidence type="ECO:0000256" key="1">
    <source>
        <dbReference type="SAM" id="SignalP"/>
    </source>
</evidence>
<feature type="signal peptide" evidence="1">
    <location>
        <begin position="1"/>
        <end position="23"/>
    </location>
</feature>
<feature type="chain" id="PRO_5015711966" evidence="1">
    <location>
        <begin position="24"/>
        <end position="170"/>
    </location>
</feature>
<evidence type="ECO:0000313" key="4">
    <source>
        <dbReference type="Proteomes" id="UP000237718"/>
    </source>
</evidence>
<organism evidence="3 4">
    <name type="scientific">Tritonibacter scottomollicae</name>
    <name type="common">Epibacterium scottomollicae</name>
    <dbReference type="NCBI Taxonomy" id="483013"/>
    <lineage>
        <taxon>Bacteria</taxon>
        <taxon>Pseudomonadati</taxon>
        <taxon>Pseudomonadota</taxon>
        <taxon>Alphaproteobacteria</taxon>
        <taxon>Rhodobacterales</taxon>
        <taxon>Paracoccaceae</taxon>
        <taxon>Tritonibacter</taxon>
    </lineage>
</organism>
<evidence type="ECO:0000259" key="2">
    <source>
        <dbReference type="Pfam" id="PF16036"/>
    </source>
</evidence>
<dbReference type="AlphaFoldDB" id="A0A2T1AG84"/>
<feature type="domain" description="Chalcone isomerase" evidence="2">
    <location>
        <begin position="44"/>
        <end position="167"/>
    </location>
</feature>
<dbReference type="EMBL" id="PVUF01000006">
    <property type="protein sequence ID" value="PRZ47576.1"/>
    <property type="molecule type" value="Genomic_DNA"/>
</dbReference>
<dbReference type="GO" id="GO:0016853">
    <property type="term" value="F:isomerase activity"/>
    <property type="evidence" value="ECO:0007669"/>
    <property type="project" value="UniProtKB-KW"/>
</dbReference>
<keyword evidence="3" id="KW-0413">Isomerase</keyword>
<name>A0A2T1AG84_TRISK</name>
<dbReference type="RefSeq" id="WP_106163840.1">
    <property type="nucleotide sequence ID" value="NZ_PVUF01000006.1"/>
</dbReference>
<comment type="caution">
    <text evidence="3">The sequence shown here is derived from an EMBL/GenBank/DDBJ whole genome shotgun (WGS) entry which is preliminary data.</text>
</comment>
<dbReference type="Proteomes" id="UP000237718">
    <property type="component" value="Unassembled WGS sequence"/>
</dbReference>